<dbReference type="Proteomes" id="UP000029492">
    <property type="component" value="Chromosome"/>
</dbReference>
<evidence type="ECO:0000313" key="1">
    <source>
        <dbReference type="EMBL" id="AIQ88468.1"/>
    </source>
</evidence>
<dbReference type="AlphaFoldDB" id="A0A089NRL5"/>
<dbReference type="STRING" id="693986.MOC_0713"/>
<reference evidence="1 2" key="1">
    <citation type="journal article" date="2014" name="PLoS ONE">
        <title>Genome Information of Methylobacterium oryzae, a Plant-Probiotic Methylotroph in the Phyllosphere.</title>
        <authorList>
            <person name="Kwak M.J."/>
            <person name="Jeong H."/>
            <person name="Madhaiyan M."/>
            <person name="Lee Y."/>
            <person name="Sa T.M."/>
            <person name="Oh T.K."/>
            <person name="Kim J.F."/>
        </authorList>
    </citation>
    <scope>NUCLEOTIDE SEQUENCE [LARGE SCALE GENOMIC DNA]</scope>
    <source>
        <strain evidence="1 2">CBMB20</strain>
    </source>
</reference>
<dbReference type="EMBL" id="CP003811">
    <property type="protein sequence ID" value="AIQ88468.1"/>
    <property type="molecule type" value="Genomic_DNA"/>
</dbReference>
<evidence type="ECO:0000313" key="2">
    <source>
        <dbReference type="Proteomes" id="UP000029492"/>
    </source>
</evidence>
<name>A0A089NRL5_9HYPH</name>
<keyword evidence="2" id="KW-1185">Reference proteome</keyword>
<proteinExistence type="predicted"/>
<dbReference type="HOGENOM" id="CLU_3330034_0_0_5"/>
<protein>
    <submittedName>
        <fullName evidence="1">Protein of unassigned function</fullName>
    </submittedName>
</protein>
<sequence length="38" mass="4163">MPDLKDPARRARALDSHRLCPKAGTTFRDDAEAGLPGR</sequence>
<organism evidence="1 2">
    <name type="scientific">Methylobacterium oryzae CBMB20</name>
    <dbReference type="NCBI Taxonomy" id="693986"/>
    <lineage>
        <taxon>Bacteria</taxon>
        <taxon>Pseudomonadati</taxon>
        <taxon>Pseudomonadota</taxon>
        <taxon>Alphaproteobacteria</taxon>
        <taxon>Hyphomicrobiales</taxon>
        <taxon>Methylobacteriaceae</taxon>
        <taxon>Methylobacterium</taxon>
    </lineage>
</organism>
<dbReference type="KEGG" id="mor:MOC_0713"/>
<accession>A0A089NRL5</accession>
<gene>
    <name evidence="1" type="ORF">MOC_0713</name>
</gene>